<feature type="transmembrane region" description="Helical" evidence="6">
    <location>
        <begin position="330"/>
        <end position="348"/>
    </location>
</feature>
<accession>A0A3A8AXX7</accession>
<evidence type="ECO:0000256" key="6">
    <source>
        <dbReference type="SAM" id="Phobius"/>
    </source>
</evidence>
<evidence type="ECO:0000256" key="3">
    <source>
        <dbReference type="ARBA" id="ARBA00022692"/>
    </source>
</evidence>
<dbReference type="EMBL" id="RAPE01000001">
    <property type="protein sequence ID" value="RKF16747.1"/>
    <property type="molecule type" value="Genomic_DNA"/>
</dbReference>
<dbReference type="AlphaFoldDB" id="A0A3A8AXX7"/>
<feature type="transmembrane region" description="Helical" evidence="6">
    <location>
        <begin position="203"/>
        <end position="222"/>
    </location>
</feature>
<keyword evidence="5 6" id="KW-0472">Membrane</keyword>
<feature type="transmembrane region" description="Helical" evidence="6">
    <location>
        <begin position="156"/>
        <end position="176"/>
    </location>
</feature>
<dbReference type="Pfam" id="PF02653">
    <property type="entry name" value="BPD_transp_2"/>
    <property type="match status" value="1"/>
</dbReference>
<name>A0A3A8AXX7_9RHOB</name>
<evidence type="ECO:0000256" key="4">
    <source>
        <dbReference type="ARBA" id="ARBA00022989"/>
    </source>
</evidence>
<gene>
    <name evidence="7" type="ORF">D6850_04200</name>
</gene>
<dbReference type="Proteomes" id="UP000281128">
    <property type="component" value="Unassembled WGS sequence"/>
</dbReference>
<keyword evidence="3 6" id="KW-0812">Transmembrane</keyword>
<dbReference type="OrthoDB" id="9809785at2"/>
<evidence type="ECO:0000256" key="5">
    <source>
        <dbReference type="ARBA" id="ARBA00023136"/>
    </source>
</evidence>
<dbReference type="PANTHER" id="PTHR47089:SF1">
    <property type="entry name" value="GUANOSINE ABC TRANSPORTER PERMEASE PROTEIN NUPP"/>
    <property type="match status" value="1"/>
</dbReference>
<dbReference type="GO" id="GO:0022857">
    <property type="term" value="F:transmembrane transporter activity"/>
    <property type="evidence" value="ECO:0007669"/>
    <property type="project" value="InterPro"/>
</dbReference>
<keyword evidence="4 6" id="KW-1133">Transmembrane helix</keyword>
<keyword evidence="2" id="KW-1003">Cell membrane</keyword>
<dbReference type="PANTHER" id="PTHR47089">
    <property type="entry name" value="ABC TRANSPORTER, PERMEASE PROTEIN"/>
    <property type="match status" value="1"/>
</dbReference>
<evidence type="ECO:0000313" key="8">
    <source>
        <dbReference type="Proteomes" id="UP000281128"/>
    </source>
</evidence>
<feature type="transmembrane region" description="Helical" evidence="6">
    <location>
        <begin position="21"/>
        <end position="42"/>
    </location>
</feature>
<evidence type="ECO:0000256" key="2">
    <source>
        <dbReference type="ARBA" id="ARBA00022475"/>
    </source>
</evidence>
<dbReference type="CDD" id="cd06580">
    <property type="entry name" value="TM_PBP1_transp_TpRbsC_like"/>
    <property type="match status" value="1"/>
</dbReference>
<feature type="transmembrane region" description="Helical" evidence="6">
    <location>
        <begin position="62"/>
        <end position="86"/>
    </location>
</feature>
<feature type="transmembrane region" description="Helical" evidence="6">
    <location>
        <begin position="290"/>
        <end position="310"/>
    </location>
</feature>
<evidence type="ECO:0000313" key="7">
    <source>
        <dbReference type="EMBL" id="RKF16747.1"/>
    </source>
</evidence>
<evidence type="ECO:0000256" key="1">
    <source>
        <dbReference type="ARBA" id="ARBA00004651"/>
    </source>
</evidence>
<feature type="transmembrane region" description="Helical" evidence="6">
    <location>
        <begin position="98"/>
        <end position="114"/>
    </location>
</feature>
<feature type="transmembrane region" description="Helical" evidence="6">
    <location>
        <begin position="120"/>
        <end position="144"/>
    </location>
</feature>
<comment type="caution">
    <text evidence="7">The sequence shown here is derived from an EMBL/GenBank/DDBJ whole genome shotgun (WGS) entry which is preliminary data.</text>
</comment>
<comment type="subcellular location">
    <subcellularLocation>
        <location evidence="1">Cell membrane</location>
        <topology evidence="1">Multi-pass membrane protein</topology>
    </subcellularLocation>
</comment>
<keyword evidence="8" id="KW-1185">Reference proteome</keyword>
<dbReference type="InterPro" id="IPR001851">
    <property type="entry name" value="ABC_transp_permease"/>
</dbReference>
<dbReference type="RefSeq" id="WP_121164053.1">
    <property type="nucleotide sequence ID" value="NZ_RAPE01000001.1"/>
</dbReference>
<dbReference type="GO" id="GO:0005886">
    <property type="term" value="C:plasma membrane"/>
    <property type="evidence" value="ECO:0007669"/>
    <property type="project" value="UniProtKB-SubCell"/>
</dbReference>
<sequence>MSAESQTTDAPRLLAAIRVLYMLKTVWAVIVALLIGAIFILLAGGDPIEGYTALFKGAFLDYWGIGDTLVRMSPLLLAGLAVIIPLRAGLFNIGAEGQIYIGALFATIAALYLPDVLPGFVRIILCMVAGALGGALWAAIPGVLKAYRGTNEIITSLLLSYVAIYLIGAVLHAWLIEPGAPYPYSREIDRELELPIFMPRTQAHIGIMVAWAAAILVGVMLWRTTLGQSIQVVGHNKHASAYAGLSVKRLTVLSFAMGGSMGGLAGTFEVLGLKYRLFDHFSPGYGMQGIIVAFLAALNPIGAIFAAIFLAGLQVGAGSMQRATGIDTTMVAALQGLVVLCVAVGLAFRFHPDRWRRRIAAWRGRG</sequence>
<proteinExistence type="predicted"/>
<reference evidence="7 8" key="1">
    <citation type="submission" date="2018-09" db="EMBL/GenBank/DDBJ databases">
        <title>Roseovarius spongiae sp. nov., isolated from a marine sponge.</title>
        <authorList>
            <person name="Zhuang L."/>
            <person name="Luo L."/>
        </authorList>
    </citation>
    <scope>NUCLEOTIDE SEQUENCE [LARGE SCALE GENOMIC DNA]</scope>
    <source>
        <strain evidence="7 8">HN-E21</strain>
    </source>
</reference>
<organism evidence="7 8">
    <name type="scientific">Roseovarius spongiae</name>
    <dbReference type="NCBI Taxonomy" id="2320272"/>
    <lineage>
        <taxon>Bacteria</taxon>
        <taxon>Pseudomonadati</taxon>
        <taxon>Pseudomonadota</taxon>
        <taxon>Alphaproteobacteria</taxon>
        <taxon>Rhodobacterales</taxon>
        <taxon>Roseobacteraceae</taxon>
        <taxon>Roseovarius</taxon>
    </lineage>
</organism>
<protein>
    <submittedName>
        <fullName evidence="7">ABC transporter permease</fullName>
    </submittedName>
</protein>